<evidence type="ECO:0008006" key="5">
    <source>
        <dbReference type="Google" id="ProtNLM"/>
    </source>
</evidence>
<dbReference type="InterPro" id="IPR048350">
    <property type="entry name" value="S-Me-THD-like_C"/>
</dbReference>
<sequence>MRTLGPDRLPALARGFALLGSGGGGTTTLLELMASRVLEESVDLHDVHEIDPRTQCVAVGFAGSTYLLGERVPADDAFGPLLEAAERWTGVVAAAVCAMEGAGLNGLTPFLLARDRMLVDADLMGRALPGIDQLSLLVDAVPGVIVVADTGGGVMLVDSSRAADAESLVRASVIRAGGAGAVLVAGFTVGDLAVRGVPGTSARALALGDADMSFDDSDEARLLGSGRVNAVHAVPDDAFARSVEIAGDDGALLRLVARSEFLAVTRDGRTVAASPEILVAIDSVSGDVLQVDALTLARHVRVVALDAPSWWLASERRLSRVVPATYGLRDLEVGR</sequence>
<dbReference type="SUPFAM" id="SSF160991">
    <property type="entry name" value="CV3147-like"/>
    <property type="match status" value="1"/>
</dbReference>
<dbReference type="Gene3D" id="3.40.1610.10">
    <property type="entry name" value="CV3147-like domain"/>
    <property type="match status" value="1"/>
</dbReference>
<accession>A0A1H0PYZ5</accession>
<dbReference type="InterPro" id="IPR027479">
    <property type="entry name" value="S-Me-THD_N_sf"/>
</dbReference>
<evidence type="ECO:0000313" key="4">
    <source>
        <dbReference type="Proteomes" id="UP000186456"/>
    </source>
</evidence>
<feature type="domain" description="S-Me-THD N-terminal" evidence="1">
    <location>
        <begin position="8"/>
        <end position="158"/>
    </location>
</feature>
<dbReference type="AlphaFoldDB" id="A0A1H0PYZ5"/>
<proteinExistence type="predicted"/>
<dbReference type="InterPro" id="IPR010318">
    <property type="entry name" value="S-Me-THD_N"/>
</dbReference>
<evidence type="ECO:0000259" key="2">
    <source>
        <dbReference type="Pfam" id="PF20906"/>
    </source>
</evidence>
<dbReference type="RefSeq" id="WP_074695513.1">
    <property type="nucleotide sequence ID" value="NZ_FNJN01000004.1"/>
</dbReference>
<dbReference type="Pfam" id="PF20906">
    <property type="entry name" value="S-Me-THD_C"/>
    <property type="match status" value="1"/>
</dbReference>
<dbReference type="Pfam" id="PF06032">
    <property type="entry name" value="S-Me-THD_N"/>
    <property type="match status" value="1"/>
</dbReference>
<dbReference type="EMBL" id="FNJN01000004">
    <property type="protein sequence ID" value="SDP10362.1"/>
    <property type="molecule type" value="Genomic_DNA"/>
</dbReference>
<protein>
    <recommendedName>
        <fullName evidence="5">DUF917 domain-containing protein</fullName>
    </recommendedName>
</protein>
<gene>
    <name evidence="3" type="ORF">SAMN04487788_2104</name>
</gene>
<reference evidence="3 4" key="1">
    <citation type="submission" date="2016-10" db="EMBL/GenBank/DDBJ databases">
        <authorList>
            <person name="de Groot N.N."/>
        </authorList>
    </citation>
    <scope>NUCLEOTIDE SEQUENCE [LARGE SCALE GENOMIC DNA]</scope>
    <source>
        <strain evidence="3 4">StLB037</strain>
    </source>
</reference>
<dbReference type="Proteomes" id="UP000186456">
    <property type="component" value="Unassembled WGS sequence"/>
</dbReference>
<name>A0A1H0PYZ5_MICTS</name>
<evidence type="ECO:0000313" key="3">
    <source>
        <dbReference type="EMBL" id="SDP10362.1"/>
    </source>
</evidence>
<organism evidence="3 4">
    <name type="scientific">Microbacterium testaceum (strain StLB037)</name>
    <dbReference type="NCBI Taxonomy" id="979556"/>
    <lineage>
        <taxon>Bacteria</taxon>
        <taxon>Bacillati</taxon>
        <taxon>Actinomycetota</taxon>
        <taxon>Actinomycetes</taxon>
        <taxon>Micrococcales</taxon>
        <taxon>Microbacteriaceae</taxon>
        <taxon>Microbacterium</taxon>
    </lineage>
</organism>
<feature type="domain" description="S-Me-THD-like C-terminal" evidence="2">
    <location>
        <begin position="164"/>
        <end position="332"/>
    </location>
</feature>
<evidence type="ECO:0000259" key="1">
    <source>
        <dbReference type="Pfam" id="PF06032"/>
    </source>
</evidence>